<dbReference type="InterPro" id="IPR014710">
    <property type="entry name" value="RmlC-like_jellyroll"/>
</dbReference>
<evidence type="ECO:0000256" key="5">
    <source>
        <dbReference type="ARBA" id="ARBA00023129"/>
    </source>
</evidence>
<dbReference type="PANTHER" id="PTHR31189">
    <property type="entry name" value="OS03G0336100 PROTEIN-RELATED"/>
    <property type="match status" value="1"/>
</dbReference>
<dbReference type="Gene3D" id="2.60.120.10">
    <property type="entry name" value="Jelly Rolls"/>
    <property type="match status" value="1"/>
</dbReference>
<keyword evidence="3" id="KW-0732">Signal</keyword>
<dbReference type="SMART" id="SM00835">
    <property type="entry name" value="Cupin_1"/>
    <property type="match status" value="1"/>
</dbReference>
<reference evidence="10" key="1">
    <citation type="journal article" date="2019" name="Nat. Commun.">
        <title>The genome of broomcorn millet.</title>
        <authorList>
            <person name="Zou C."/>
            <person name="Miki D."/>
            <person name="Li D."/>
            <person name="Tang Q."/>
            <person name="Xiao L."/>
            <person name="Rajput S."/>
            <person name="Deng P."/>
            <person name="Jia W."/>
            <person name="Huang R."/>
            <person name="Zhang M."/>
            <person name="Sun Y."/>
            <person name="Hu J."/>
            <person name="Fu X."/>
            <person name="Schnable P.S."/>
            <person name="Li F."/>
            <person name="Zhang H."/>
            <person name="Feng B."/>
            <person name="Zhu X."/>
            <person name="Liu R."/>
            <person name="Schnable J.C."/>
            <person name="Zhu J.-K."/>
            <person name="Zhang H."/>
        </authorList>
    </citation>
    <scope>NUCLEOTIDE SEQUENCE [LARGE SCALE GENOMIC DNA]</scope>
</reference>
<dbReference type="InterPro" id="IPR011051">
    <property type="entry name" value="RmlC_Cupin_sf"/>
</dbReference>
<gene>
    <name evidence="9" type="ORF">C2845_PM06G08340</name>
</gene>
<dbReference type="EMBL" id="PQIB02000009">
    <property type="protein sequence ID" value="RLM98351.1"/>
    <property type="molecule type" value="Genomic_DNA"/>
</dbReference>
<name>A0A3L6R7K1_PANMI</name>
<dbReference type="STRING" id="4540.A0A3L6R7K1"/>
<evidence type="ECO:0000256" key="2">
    <source>
        <dbReference type="ARBA" id="ARBA00011818"/>
    </source>
</evidence>
<protein>
    <submittedName>
        <fullName evidence="9">Glutelin type-B 5-like</fullName>
    </submittedName>
</protein>
<dbReference type="Pfam" id="PF00190">
    <property type="entry name" value="Cupin_1"/>
    <property type="match status" value="1"/>
</dbReference>
<accession>A0A3L6R7K1</accession>
<evidence type="ECO:0000313" key="10">
    <source>
        <dbReference type="Proteomes" id="UP000275267"/>
    </source>
</evidence>
<keyword evidence="5" id="KW-0708">Seed storage protein</keyword>
<evidence type="ECO:0000256" key="3">
    <source>
        <dbReference type="ARBA" id="ARBA00022729"/>
    </source>
</evidence>
<evidence type="ECO:0000256" key="1">
    <source>
        <dbReference type="ARBA" id="ARBA00007178"/>
    </source>
</evidence>
<keyword evidence="10" id="KW-1185">Reference proteome</keyword>
<dbReference type="InterPro" id="IPR006044">
    <property type="entry name" value="11S_seedstore_pln"/>
</dbReference>
<dbReference type="GO" id="GO:0048316">
    <property type="term" value="P:seed development"/>
    <property type="evidence" value="ECO:0007669"/>
    <property type="project" value="UniProtKB-ARBA"/>
</dbReference>
<keyword evidence="6" id="KW-1015">Disulfide bond</keyword>
<dbReference type="SUPFAM" id="SSF51182">
    <property type="entry name" value="RmlC-like cupins"/>
    <property type="match status" value="1"/>
</dbReference>
<dbReference type="InterPro" id="IPR006045">
    <property type="entry name" value="Cupin_1"/>
</dbReference>
<feature type="region of interest" description="Disordered" evidence="7">
    <location>
        <begin position="1"/>
        <end position="112"/>
    </location>
</feature>
<comment type="similarity">
    <text evidence="1">Belongs to the 11S seed storage protein (globulins) family.</text>
</comment>
<feature type="compositionally biased region" description="Basic and acidic residues" evidence="7">
    <location>
        <begin position="19"/>
        <end position="79"/>
    </location>
</feature>
<feature type="domain" description="Cupin type-1" evidence="8">
    <location>
        <begin position="106"/>
        <end position="237"/>
    </location>
</feature>
<dbReference type="PANTHER" id="PTHR31189:SF35">
    <property type="entry name" value="12S SEED STORAGE PROTEIN CRB"/>
    <property type="match status" value="1"/>
</dbReference>
<dbReference type="PRINTS" id="PR00439">
    <property type="entry name" value="11SGLOBULIN"/>
</dbReference>
<sequence length="256" mass="27798">MESSAANPRGRPPSGRGPAKSDEPRQHYAEHHVRARERERSENALLRETESQQRRQGNDRDYQQADGRGHSPDDQDQMCRMKVTMNLQARPWHQRRPALPAEDEGHEPDRPQLPILNSLQVSVERGTLSQDVAVPPLYYTAGAQSVVYAVRGSARLQLVDNIGAAVFDGELRRGQLLVVPEFFVVLTEAGKDGVEYIAFRNDASPVTSRIAGPGSVLRGLPVGVIAASYNVPAKDAMKLKDSGGGGGGGGTSESEL</sequence>
<evidence type="ECO:0000256" key="6">
    <source>
        <dbReference type="ARBA" id="ARBA00023157"/>
    </source>
</evidence>
<evidence type="ECO:0000313" key="9">
    <source>
        <dbReference type="EMBL" id="RLM98351.1"/>
    </source>
</evidence>
<proteinExistence type="inferred from homology"/>
<dbReference type="Proteomes" id="UP000275267">
    <property type="component" value="Unassembled WGS sequence"/>
</dbReference>
<evidence type="ECO:0000256" key="7">
    <source>
        <dbReference type="SAM" id="MobiDB-lite"/>
    </source>
</evidence>
<comment type="subunit">
    <text evidence="2">Hexamer; each subunit is composed of an acidic and a basic chain derived from a single precursor and linked by a disulfide bond.</text>
</comment>
<dbReference type="InterPro" id="IPR050253">
    <property type="entry name" value="Seed_Storage-Functional"/>
</dbReference>
<comment type="caution">
    <text evidence="9">The sequence shown here is derived from an EMBL/GenBank/DDBJ whole genome shotgun (WGS) entry which is preliminary data.</text>
</comment>
<keyword evidence="4" id="KW-0758">Storage protein</keyword>
<feature type="compositionally biased region" description="Low complexity" evidence="7">
    <location>
        <begin position="8"/>
        <end position="18"/>
    </location>
</feature>
<organism evidence="9 10">
    <name type="scientific">Panicum miliaceum</name>
    <name type="common">Proso millet</name>
    <name type="synonym">Broomcorn millet</name>
    <dbReference type="NCBI Taxonomy" id="4540"/>
    <lineage>
        <taxon>Eukaryota</taxon>
        <taxon>Viridiplantae</taxon>
        <taxon>Streptophyta</taxon>
        <taxon>Embryophyta</taxon>
        <taxon>Tracheophyta</taxon>
        <taxon>Spermatophyta</taxon>
        <taxon>Magnoliopsida</taxon>
        <taxon>Liliopsida</taxon>
        <taxon>Poales</taxon>
        <taxon>Poaceae</taxon>
        <taxon>PACMAD clade</taxon>
        <taxon>Panicoideae</taxon>
        <taxon>Panicodae</taxon>
        <taxon>Paniceae</taxon>
        <taxon>Panicinae</taxon>
        <taxon>Panicum</taxon>
        <taxon>Panicum sect. Panicum</taxon>
    </lineage>
</organism>
<evidence type="ECO:0000259" key="8">
    <source>
        <dbReference type="SMART" id="SM00835"/>
    </source>
</evidence>
<dbReference type="OrthoDB" id="2016041at2759"/>
<dbReference type="AlphaFoldDB" id="A0A3L6R7K1"/>
<dbReference type="GO" id="GO:0045735">
    <property type="term" value="F:nutrient reservoir activity"/>
    <property type="evidence" value="ECO:0007669"/>
    <property type="project" value="UniProtKB-KW"/>
</dbReference>
<evidence type="ECO:0000256" key="4">
    <source>
        <dbReference type="ARBA" id="ARBA00022761"/>
    </source>
</evidence>